<keyword evidence="2" id="KW-0732">Signal</keyword>
<dbReference type="InterPro" id="IPR019786">
    <property type="entry name" value="Zinc_finger_PHD-type_CS"/>
</dbReference>
<dbReference type="CDD" id="cd15517">
    <property type="entry name" value="PHD_TCF19_like"/>
    <property type="match status" value="1"/>
</dbReference>
<dbReference type="SUPFAM" id="SSF57903">
    <property type="entry name" value="FYVE/PHD zinc finger"/>
    <property type="match status" value="1"/>
</dbReference>
<accession>A0A8S3UP14</accession>
<feature type="domain" description="UMOD/GP2/OIT3-like D8C" evidence="6">
    <location>
        <begin position="38"/>
        <end position="113"/>
    </location>
</feature>
<evidence type="ECO:0000256" key="4">
    <source>
        <dbReference type="ARBA" id="ARBA00022833"/>
    </source>
</evidence>
<protein>
    <recommendedName>
        <fullName evidence="6">UMOD/GP2/OIT3-like D8C domain-containing protein</fullName>
    </recommendedName>
</protein>
<sequence length="448" mass="51090">MDNLEKRSTDYLENWTSDGPISDDILQDDWYRIYNDNGLYMSTSAPGPMHCGTYHPIWLNGTLPGFEDGTVTIESCMQTNDSICEESIGIKIRNCDGYFVHYLRATPTNSSYCFGSGKVKCPTGMSSESEYYPGCSFDYPNEIMAVKVKAILEEGQNFTIPGYDPTPSLTPIFKCVFEDISNGTYAYDVYWYICGTIIKNSTNILFDDIYDAIVLKESEWSDRYRMNMEICPESDTNSDTTVNLNVNVCENNKPTILKDYEICIGCGKDKTHSKTDWIECNTCRCWWHCSCAGINNKDSIKYTTYHIKYSCAFCIIRKENIFERATNITKTVDNQLNNTNKVYPTPQTTVNDTNQSSQQSIDITCKPKQRPFKEVTGDILIVDNIKEPEKCKTSTDIRKEISKKEKGSNIIQFSYKLPLGGIALHFPSSEEKKKFKERDAKEVLEKIV</sequence>
<dbReference type="AlphaFoldDB" id="A0A8S3UP14"/>
<keyword evidence="8" id="KW-1185">Reference proteome</keyword>
<proteinExistence type="predicted"/>
<evidence type="ECO:0000259" key="6">
    <source>
        <dbReference type="Pfam" id="PF23283"/>
    </source>
</evidence>
<evidence type="ECO:0000256" key="5">
    <source>
        <dbReference type="ARBA" id="ARBA00023157"/>
    </source>
</evidence>
<dbReference type="OrthoDB" id="6140617at2759"/>
<evidence type="ECO:0000313" key="8">
    <source>
        <dbReference type="Proteomes" id="UP000683360"/>
    </source>
</evidence>
<keyword evidence="5" id="KW-1015">Disulfide bond</keyword>
<name>A0A8S3UP14_MYTED</name>
<keyword evidence="1" id="KW-0479">Metal-binding</keyword>
<keyword evidence="3" id="KW-0863">Zinc-finger</keyword>
<reference evidence="7" key="1">
    <citation type="submission" date="2021-03" db="EMBL/GenBank/DDBJ databases">
        <authorList>
            <person name="Bekaert M."/>
        </authorList>
    </citation>
    <scope>NUCLEOTIDE SEQUENCE</scope>
</reference>
<dbReference type="InterPro" id="IPR013083">
    <property type="entry name" value="Znf_RING/FYVE/PHD"/>
</dbReference>
<dbReference type="Gene3D" id="3.30.40.10">
    <property type="entry name" value="Zinc/RING finger domain, C3HC4 (zinc finger)"/>
    <property type="match status" value="1"/>
</dbReference>
<dbReference type="InterPro" id="IPR011011">
    <property type="entry name" value="Znf_FYVE_PHD"/>
</dbReference>
<gene>
    <name evidence="7" type="ORF">MEDL_59767</name>
</gene>
<dbReference type="GO" id="GO:0008270">
    <property type="term" value="F:zinc ion binding"/>
    <property type="evidence" value="ECO:0007669"/>
    <property type="project" value="UniProtKB-KW"/>
</dbReference>
<dbReference type="Pfam" id="PF23283">
    <property type="entry name" value="D8C_UMOD"/>
    <property type="match status" value="1"/>
</dbReference>
<organism evidence="7 8">
    <name type="scientific">Mytilus edulis</name>
    <name type="common">Blue mussel</name>
    <dbReference type="NCBI Taxonomy" id="6550"/>
    <lineage>
        <taxon>Eukaryota</taxon>
        <taxon>Metazoa</taxon>
        <taxon>Spiralia</taxon>
        <taxon>Lophotrochozoa</taxon>
        <taxon>Mollusca</taxon>
        <taxon>Bivalvia</taxon>
        <taxon>Autobranchia</taxon>
        <taxon>Pteriomorphia</taxon>
        <taxon>Mytilida</taxon>
        <taxon>Mytiloidea</taxon>
        <taxon>Mytilidae</taxon>
        <taxon>Mytilinae</taxon>
        <taxon>Mytilus</taxon>
    </lineage>
</organism>
<evidence type="ECO:0000256" key="3">
    <source>
        <dbReference type="ARBA" id="ARBA00022771"/>
    </source>
</evidence>
<dbReference type="Proteomes" id="UP000683360">
    <property type="component" value="Unassembled WGS sequence"/>
</dbReference>
<evidence type="ECO:0000313" key="7">
    <source>
        <dbReference type="EMBL" id="CAG2247873.1"/>
    </source>
</evidence>
<dbReference type="InterPro" id="IPR057774">
    <property type="entry name" value="D8C_UMOD/GP2/OIT3-like"/>
</dbReference>
<comment type="caution">
    <text evidence="7">The sequence shown here is derived from an EMBL/GenBank/DDBJ whole genome shotgun (WGS) entry which is preliminary data.</text>
</comment>
<evidence type="ECO:0000256" key="2">
    <source>
        <dbReference type="ARBA" id="ARBA00022729"/>
    </source>
</evidence>
<dbReference type="EMBL" id="CAJPWZ010002917">
    <property type="protein sequence ID" value="CAG2247873.1"/>
    <property type="molecule type" value="Genomic_DNA"/>
</dbReference>
<keyword evidence="4" id="KW-0862">Zinc</keyword>
<evidence type="ECO:0000256" key="1">
    <source>
        <dbReference type="ARBA" id="ARBA00022723"/>
    </source>
</evidence>
<dbReference type="PROSITE" id="PS01359">
    <property type="entry name" value="ZF_PHD_1"/>
    <property type="match status" value="1"/>
</dbReference>